<sequence length="182" mass="21021">MMRKNYIILVTLFILNFQLAANQVCKQRQARLYSILRGKYYNVLNQNRGGIISSKLSNSFAGGIQGSCIRDNTNYINGSFGYTACGIGLSIIFDLVQQYQLNTLKIWLWDQDNRQYRIKVYLISKGVKTQIYESNFAQQIITITFPDQQVQQIQIYNVNGNTNNVGLHVIKVEAYYKLQRIL</sequence>
<dbReference type="OrthoDB" id="304651at2759"/>
<dbReference type="AlphaFoldDB" id="A0A8S1YLG0"/>
<dbReference type="OMA" id="DNRQYRI"/>
<keyword evidence="1" id="KW-0732">Signal</keyword>
<organism evidence="2 3">
    <name type="scientific">Paramecium octaurelia</name>
    <dbReference type="NCBI Taxonomy" id="43137"/>
    <lineage>
        <taxon>Eukaryota</taxon>
        <taxon>Sar</taxon>
        <taxon>Alveolata</taxon>
        <taxon>Ciliophora</taxon>
        <taxon>Intramacronucleata</taxon>
        <taxon>Oligohymenophorea</taxon>
        <taxon>Peniculida</taxon>
        <taxon>Parameciidae</taxon>
        <taxon>Paramecium</taxon>
    </lineage>
</organism>
<evidence type="ECO:0000256" key="1">
    <source>
        <dbReference type="SAM" id="SignalP"/>
    </source>
</evidence>
<name>A0A8S1YLG0_PAROT</name>
<accession>A0A8S1YLG0</accession>
<protein>
    <recommendedName>
        <fullName evidence="4">Transmembrane protein</fullName>
    </recommendedName>
</protein>
<feature type="signal peptide" evidence="1">
    <location>
        <begin position="1"/>
        <end position="20"/>
    </location>
</feature>
<evidence type="ECO:0008006" key="4">
    <source>
        <dbReference type="Google" id="ProtNLM"/>
    </source>
</evidence>
<keyword evidence="3" id="KW-1185">Reference proteome</keyword>
<dbReference type="EMBL" id="CAJJDP010000269">
    <property type="protein sequence ID" value="CAD8215476.1"/>
    <property type="molecule type" value="Genomic_DNA"/>
</dbReference>
<gene>
    <name evidence="2" type="ORF">POCTA_138.1.T2650005</name>
</gene>
<evidence type="ECO:0000313" key="3">
    <source>
        <dbReference type="Proteomes" id="UP000683925"/>
    </source>
</evidence>
<reference evidence="2" key="1">
    <citation type="submission" date="2021-01" db="EMBL/GenBank/DDBJ databases">
        <authorList>
            <consortium name="Genoscope - CEA"/>
            <person name="William W."/>
        </authorList>
    </citation>
    <scope>NUCLEOTIDE SEQUENCE</scope>
</reference>
<proteinExistence type="predicted"/>
<dbReference type="Proteomes" id="UP000683925">
    <property type="component" value="Unassembled WGS sequence"/>
</dbReference>
<evidence type="ECO:0000313" key="2">
    <source>
        <dbReference type="EMBL" id="CAD8215476.1"/>
    </source>
</evidence>
<feature type="chain" id="PRO_5035753405" description="Transmembrane protein" evidence="1">
    <location>
        <begin position="21"/>
        <end position="182"/>
    </location>
</feature>
<comment type="caution">
    <text evidence="2">The sequence shown here is derived from an EMBL/GenBank/DDBJ whole genome shotgun (WGS) entry which is preliminary data.</text>
</comment>